<accession>A0ABR1BKI4</accession>
<protein>
    <recommendedName>
        <fullName evidence="5">Protein kinase domain-containing protein</fullName>
    </recommendedName>
</protein>
<gene>
    <name evidence="3" type="primary">Necator_chrI.g1063</name>
    <name evidence="3" type="ORF">RB195_004939</name>
</gene>
<reference evidence="3 4" key="1">
    <citation type="submission" date="2023-08" db="EMBL/GenBank/DDBJ databases">
        <title>A Necator americanus chromosomal reference genome.</title>
        <authorList>
            <person name="Ilik V."/>
            <person name="Petrzelkova K.J."/>
            <person name="Pardy F."/>
            <person name="Fuh T."/>
            <person name="Niatou-Singa F.S."/>
            <person name="Gouil Q."/>
            <person name="Baker L."/>
            <person name="Ritchie M.E."/>
            <person name="Jex A.R."/>
            <person name="Gazzola D."/>
            <person name="Li H."/>
            <person name="Toshio Fujiwara R."/>
            <person name="Zhan B."/>
            <person name="Aroian R.V."/>
            <person name="Pafco B."/>
            <person name="Schwarz E.M."/>
        </authorList>
    </citation>
    <scope>NUCLEOTIDE SEQUENCE [LARGE SCALE GENOMIC DNA]</scope>
    <source>
        <strain evidence="3 4">Aroian</strain>
        <tissue evidence="3">Whole animal</tissue>
    </source>
</reference>
<feature type="region of interest" description="Disordered" evidence="2">
    <location>
        <begin position="236"/>
        <end position="259"/>
    </location>
</feature>
<evidence type="ECO:0000256" key="2">
    <source>
        <dbReference type="SAM" id="MobiDB-lite"/>
    </source>
</evidence>
<keyword evidence="4" id="KW-1185">Reference proteome</keyword>
<name>A0ABR1BKI4_NECAM</name>
<dbReference type="Proteomes" id="UP001303046">
    <property type="component" value="Unassembled WGS sequence"/>
</dbReference>
<proteinExistence type="predicted"/>
<organism evidence="3 4">
    <name type="scientific">Necator americanus</name>
    <name type="common">Human hookworm</name>
    <dbReference type="NCBI Taxonomy" id="51031"/>
    <lineage>
        <taxon>Eukaryota</taxon>
        <taxon>Metazoa</taxon>
        <taxon>Ecdysozoa</taxon>
        <taxon>Nematoda</taxon>
        <taxon>Chromadorea</taxon>
        <taxon>Rhabditida</taxon>
        <taxon>Rhabditina</taxon>
        <taxon>Rhabditomorpha</taxon>
        <taxon>Strongyloidea</taxon>
        <taxon>Ancylostomatidae</taxon>
        <taxon>Bunostominae</taxon>
        <taxon>Necator</taxon>
    </lineage>
</organism>
<evidence type="ECO:0000256" key="1">
    <source>
        <dbReference type="SAM" id="Coils"/>
    </source>
</evidence>
<evidence type="ECO:0000313" key="4">
    <source>
        <dbReference type="Proteomes" id="UP001303046"/>
    </source>
</evidence>
<keyword evidence="1" id="KW-0175">Coiled coil</keyword>
<feature type="coiled-coil region" evidence="1">
    <location>
        <begin position="886"/>
        <end position="927"/>
    </location>
</feature>
<dbReference type="EMBL" id="JAVFWL010000001">
    <property type="protein sequence ID" value="KAK6726943.1"/>
    <property type="molecule type" value="Genomic_DNA"/>
</dbReference>
<feature type="compositionally biased region" description="Low complexity" evidence="2">
    <location>
        <begin position="84"/>
        <end position="96"/>
    </location>
</feature>
<evidence type="ECO:0000313" key="3">
    <source>
        <dbReference type="EMBL" id="KAK6726943.1"/>
    </source>
</evidence>
<comment type="caution">
    <text evidence="3">The sequence shown here is derived from an EMBL/GenBank/DDBJ whole genome shotgun (WGS) entry which is preliminary data.</text>
</comment>
<sequence length="959" mass="110471">MRVKNCPKKLVLMELDGLLDDTQSAADRCNSTDADQCSFPKKENYDEFLNSSEGIIKKAASSIRVKATTKTENVASKKQKSKKIGSSSSRPVSVVKLTANEPPPRKRGRPRKHPETAKQTQLDASFATTPKTQALFRKSVKSTKQCKGAAGRQIRGRRKVGVGERMKGKENRKQKEPYKKIRGVTSKTGSNTQNVCTSRVPTALNRSRSMKKVKEHGMSVESHNLLKQSKVVEAAKKKEEGNKQKRKYRKRRDISTKPLAGSQTNVKLMATRILTRFGRNVKRVQRYGVALELRQPWERKKVADVRIVKEKQQEKSREKICARDSEFKFASMKMTKASASAGVKVNVKRAPGEQDYVIEREMVNKKVDSKIFKNFQEDSNVKSHEVSAVREEANLHTSREMSAAEDVVAENIAEEGDSTIVQEAVRPALRAVRNSKQRQREIKRATRDAERRVKLEEIQKKREARKLKKEMKEKLLRAKRERREAERKKLEEEQLELKRKKRAITTLKKSTDERKVFVPSPCDDVMPIVDMSFCWRIFVSGKVFLNRWLILHEIQSYRYGVVAYYVVENSEDKTQGLLYVQDIYNPFAGLPEEAYFLELQSERGRSCMFQTITDARFVSSTAQSPTFFYYVVILRESASLKDIWTHYPEPSAEKNEKKAWSLGTVGRLAADILSIIEVTYEAGYTFRNIDMCHFHLDMRTRRLYLDNASEVVVSTELREPLRLASGEYVYHNYWRGSIEYAPLSWHYKGRESIMRVADCAEVLFYIMVDMLGLLTWRGLDNHQTTKHKEGFVEQNRKQLPVPLIDYWKIVRRAQAIDVSKLRRQDDYLLLDGIRGGATVSILDFRALFTRLLALYKVFGGVADEDTPFDFEVVDDLLKRSPEEQRLVELYKEAEMLRYRLEALRADYDALITRKAFAQKNAAQTERERALAAQHRSDIKDRVYDDADASAFSSEDSDDD</sequence>
<feature type="region of interest" description="Disordered" evidence="2">
    <location>
        <begin position="68"/>
        <end position="121"/>
    </location>
</feature>
<evidence type="ECO:0008006" key="5">
    <source>
        <dbReference type="Google" id="ProtNLM"/>
    </source>
</evidence>
<feature type="coiled-coil region" evidence="1">
    <location>
        <begin position="454"/>
        <end position="510"/>
    </location>
</feature>